<proteinExistence type="predicted"/>
<dbReference type="PANTHER" id="PTHR48079">
    <property type="entry name" value="PROTEIN YEEZ"/>
    <property type="match status" value="1"/>
</dbReference>
<feature type="domain" description="Pyrroline-5-carboxylate reductase catalytic N-terminal" evidence="1">
    <location>
        <begin position="4"/>
        <end position="95"/>
    </location>
</feature>
<comment type="caution">
    <text evidence="2">The sequence shown here is derived from an EMBL/GenBank/DDBJ whole genome shotgun (WGS) entry which is preliminary data.</text>
</comment>
<reference evidence="2 3" key="1">
    <citation type="submission" date="2024-09" db="EMBL/GenBank/DDBJ databases">
        <authorList>
            <person name="Sun Q."/>
            <person name="Mori K."/>
        </authorList>
    </citation>
    <scope>NUCLEOTIDE SEQUENCE [LARGE SCALE GENOMIC DNA]</scope>
    <source>
        <strain evidence="2 3">CECT 8286</strain>
    </source>
</reference>
<evidence type="ECO:0000313" key="2">
    <source>
        <dbReference type="EMBL" id="MFB9054663.1"/>
    </source>
</evidence>
<keyword evidence="3" id="KW-1185">Reference proteome</keyword>
<protein>
    <submittedName>
        <fullName evidence="2">NAD(P)-binding domain-containing protein</fullName>
    </submittedName>
</protein>
<dbReference type="Gene3D" id="3.40.50.720">
    <property type="entry name" value="NAD(P)-binding Rossmann-like Domain"/>
    <property type="match status" value="1"/>
</dbReference>
<organism evidence="2 3">
    <name type="scientific">Formosa undariae</name>
    <dbReference type="NCBI Taxonomy" id="1325436"/>
    <lineage>
        <taxon>Bacteria</taxon>
        <taxon>Pseudomonadati</taxon>
        <taxon>Bacteroidota</taxon>
        <taxon>Flavobacteriia</taxon>
        <taxon>Flavobacteriales</taxon>
        <taxon>Flavobacteriaceae</taxon>
        <taxon>Formosa</taxon>
    </lineage>
</organism>
<dbReference type="EMBL" id="JBHMEZ010000030">
    <property type="protein sequence ID" value="MFB9054663.1"/>
    <property type="molecule type" value="Genomic_DNA"/>
</dbReference>
<evidence type="ECO:0000259" key="1">
    <source>
        <dbReference type="Pfam" id="PF03807"/>
    </source>
</evidence>
<dbReference type="InterPro" id="IPR051783">
    <property type="entry name" value="NAD(P)-dependent_oxidoreduct"/>
</dbReference>
<accession>A0ABV5F5D2</accession>
<dbReference type="RefSeq" id="WP_382384303.1">
    <property type="nucleotide sequence ID" value="NZ_JBHMEZ010000030.1"/>
</dbReference>
<dbReference type="Proteomes" id="UP001589605">
    <property type="component" value="Unassembled WGS sequence"/>
</dbReference>
<name>A0ABV5F5D2_9FLAO</name>
<dbReference type="Pfam" id="PF03807">
    <property type="entry name" value="F420_oxidored"/>
    <property type="match status" value="1"/>
</dbReference>
<evidence type="ECO:0000313" key="3">
    <source>
        <dbReference type="Proteomes" id="UP001589605"/>
    </source>
</evidence>
<dbReference type="SUPFAM" id="SSF51735">
    <property type="entry name" value="NAD(P)-binding Rossmann-fold domains"/>
    <property type="match status" value="1"/>
</dbReference>
<dbReference type="PANTHER" id="PTHR48079:SF6">
    <property type="entry name" value="NAD(P)-BINDING DOMAIN-CONTAINING PROTEIN-RELATED"/>
    <property type="match status" value="1"/>
</dbReference>
<dbReference type="InterPro" id="IPR028939">
    <property type="entry name" value="P5C_Rdtase_cat_N"/>
</dbReference>
<dbReference type="InterPro" id="IPR036291">
    <property type="entry name" value="NAD(P)-bd_dom_sf"/>
</dbReference>
<sequence>MQNISILGCGWLGFPLAEALLAKGHAVKGSTTTEDKLIELESANISPYLIHTNDDIISSEFLNSDILIVLITSKDIESFKRLIGQIETSSIQSVIYISSTSVYPSSNSVVTEESPTNDSPLAQIENLFRRNTSFQSTIIRFGGLFGYHRKPGNFIRSHNTIPNPEGFINLIHQDDCIGILMAIIEQNIWNETFNACADSHPKRADFYIKEMAKVDRLRPILDPESENTYKIISPKKFISVLHYTFKYSNLMDY</sequence>
<gene>
    <name evidence="2" type="ORF">ACFFVB_16360</name>
</gene>